<dbReference type="AlphaFoldDB" id="A0A8T0A1U5"/>
<feature type="compositionally biased region" description="Polar residues" evidence="1">
    <location>
        <begin position="83"/>
        <end position="100"/>
    </location>
</feature>
<organism evidence="2 3">
    <name type="scientific">Meloidogyne graminicola</name>
    <dbReference type="NCBI Taxonomy" id="189291"/>
    <lineage>
        <taxon>Eukaryota</taxon>
        <taxon>Metazoa</taxon>
        <taxon>Ecdysozoa</taxon>
        <taxon>Nematoda</taxon>
        <taxon>Chromadorea</taxon>
        <taxon>Rhabditida</taxon>
        <taxon>Tylenchina</taxon>
        <taxon>Tylenchomorpha</taxon>
        <taxon>Tylenchoidea</taxon>
        <taxon>Meloidogynidae</taxon>
        <taxon>Meloidogyninae</taxon>
        <taxon>Meloidogyne</taxon>
    </lineage>
</organism>
<keyword evidence="3" id="KW-1185">Reference proteome</keyword>
<comment type="caution">
    <text evidence="2">The sequence shown here is derived from an EMBL/GenBank/DDBJ whole genome shotgun (WGS) entry which is preliminary data.</text>
</comment>
<feature type="compositionally biased region" description="Polar residues" evidence="1">
    <location>
        <begin position="112"/>
        <end position="135"/>
    </location>
</feature>
<feature type="compositionally biased region" description="Polar residues" evidence="1">
    <location>
        <begin position="254"/>
        <end position="266"/>
    </location>
</feature>
<dbReference type="Proteomes" id="UP000605970">
    <property type="component" value="Unassembled WGS sequence"/>
</dbReference>
<protein>
    <submittedName>
        <fullName evidence="2">ARID domain-containing protein</fullName>
    </submittedName>
</protein>
<gene>
    <name evidence="2" type="ORF">Mgra_00000707</name>
</gene>
<evidence type="ECO:0000313" key="2">
    <source>
        <dbReference type="EMBL" id="KAF7639787.1"/>
    </source>
</evidence>
<proteinExistence type="predicted"/>
<sequence>MWKTFCNYVSQMKLCFTNVKEENEGDDLFRLSPPPVPPILITKEKEENCQNNFHFKKDENKAKAKITLSVNVSTSTAFDVTPIKNSNNSTTSPFSQQSTWAPKKRKSGESIVGSSPSKISRNNLKSPVRPTNNCTSSNSINALISSNRSPIIGLNETTSDEEENTFEEVHRSLHCLRQRLLHKMEAEHLFDNHDFLGLSNLDEMLEKYADDTDKQVQILEQRMRELHSIYHEYKGKLNELEKQNRRRRKKEQLTNATRSIIAENNL</sequence>
<evidence type="ECO:0000256" key="1">
    <source>
        <dbReference type="SAM" id="MobiDB-lite"/>
    </source>
</evidence>
<dbReference type="OrthoDB" id="5877618at2759"/>
<accession>A0A8T0A1U5</accession>
<evidence type="ECO:0000313" key="3">
    <source>
        <dbReference type="Proteomes" id="UP000605970"/>
    </source>
</evidence>
<feature type="region of interest" description="Disordered" evidence="1">
    <location>
        <begin position="83"/>
        <end position="140"/>
    </location>
</feature>
<reference evidence="2" key="1">
    <citation type="journal article" date="2020" name="Ecol. Evol.">
        <title>Genome structure and content of the rice root-knot nematode (Meloidogyne graminicola).</title>
        <authorList>
            <person name="Phan N.T."/>
            <person name="Danchin E.G.J."/>
            <person name="Klopp C."/>
            <person name="Perfus-Barbeoch L."/>
            <person name="Kozlowski D.K."/>
            <person name="Koutsovoulos G.D."/>
            <person name="Lopez-Roques C."/>
            <person name="Bouchez O."/>
            <person name="Zahm M."/>
            <person name="Besnard G."/>
            <person name="Bellafiore S."/>
        </authorList>
    </citation>
    <scope>NUCLEOTIDE SEQUENCE</scope>
    <source>
        <strain evidence="2">VN-18</strain>
    </source>
</reference>
<dbReference type="EMBL" id="JABEBT010000003">
    <property type="protein sequence ID" value="KAF7639787.1"/>
    <property type="molecule type" value="Genomic_DNA"/>
</dbReference>
<feature type="region of interest" description="Disordered" evidence="1">
    <location>
        <begin position="243"/>
        <end position="266"/>
    </location>
</feature>
<name>A0A8T0A1U5_9BILA</name>